<dbReference type="EMBL" id="JAVDTI010000005">
    <property type="protein sequence ID" value="MDR6807603.1"/>
    <property type="molecule type" value="Genomic_DNA"/>
</dbReference>
<keyword evidence="3" id="KW-1185">Reference proteome</keyword>
<evidence type="ECO:0000313" key="2">
    <source>
        <dbReference type="EMBL" id="MDR6807603.1"/>
    </source>
</evidence>
<name>A0ABU1R2I1_9BACT</name>
<organism evidence="2 3">
    <name type="scientific">Dyadobacter fermentans</name>
    <dbReference type="NCBI Taxonomy" id="94254"/>
    <lineage>
        <taxon>Bacteria</taxon>
        <taxon>Pseudomonadati</taxon>
        <taxon>Bacteroidota</taxon>
        <taxon>Cytophagia</taxon>
        <taxon>Cytophagales</taxon>
        <taxon>Spirosomataceae</taxon>
        <taxon>Dyadobacter</taxon>
    </lineage>
</organism>
<dbReference type="Gene3D" id="3.30.2310.20">
    <property type="entry name" value="RelE-like"/>
    <property type="match status" value="1"/>
</dbReference>
<sequence length="100" mass="12127">MYKTVFLSRARKDIRDAARWYDTQQPGLGRRFTHAIRSKLILIGENPYLYAVRYKKTRAAWLRYFPFLIHFNISERQKIVVVMGIWHTSRNPDEIQERKQ</sequence>
<reference evidence="2 3" key="1">
    <citation type="submission" date="2023-07" db="EMBL/GenBank/DDBJ databases">
        <title>Sorghum-associated microbial communities from plants grown in Nebraska, USA.</title>
        <authorList>
            <person name="Schachtman D."/>
        </authorList>
    </citation>
    <scope>NUCLEOTIDE SEQUENCE [LARGE SCALE GENOMIC DNA]</scope>
    <source>
        <strain evidence="2 3">BE57</strain>
    </source>
</reference>
<evidence type="ECO:0000313" key="3">
    <source>
        <dbReference type="Proteomes" id="UP001264980"/>
    </source>
</evidence>
<gene>
    <name evidence="2" type="ORF">J2W84_004657</name>
</gene>
<dbReference type="InterPro" id="IPR035093">
    <property type="entry name" value="RelE/ParE_toxin_dom_sf"/>
</dbReference>
<keyword evidence="1" id="KW-1277">Toxin-antitoxin system</keyword>
<proteinExistence type="predicted"/>
<dbReference type="Pfam" id="PF05016">
    <property type="entry name" value="ParE_toxin"/>
    <property type="match status" value="1"/>
</dbReference>
<accession>A0ABU1R2I1</accession>
<dbReference type="Proteomes" id="UP001264980">
    <property type="component" value="Unassembled WGS sequence"/>
</dbReference>
<dbReference type="RefSeq" id="WP_409014483.1">
    <property type="nucleotide sequence ID" value="NZ_JAVDTI010000005.1"/>
</dbReference>
<protein>
    <submittedName>
        <fullName evidence="2">Plasmid stabilization system protein ParE</fullName>
    </submittedName>
</protein>
<evidence type="ECO:0000256" key="1">
    <source>
        <dbReference type="ARBA" id="ARBA00022649"/>
    </source>
</evidence>
<comment type="caution">
    <text evidence="2">The sequence shown here is derived from an EMBL/GenBank/DDBJ whole genome shotgun (WGS) entry which is preliminary data.</text>
</comment>
<dbReference type="InterPro" id="IPR007712">
    <property type="entry name" value="RelE/ParE_toxin"/>
</dbReference>